<protein>
    <submittedName>
        <fullName evidence="2">NUMOD4 motif-containing protein</fullName>
    </submittedName>
</protein>
<reference evidence="3" key="1">
    <citation type="submission" date="2017-07" db="EMBL/GenBank/DDBJ databases">
        <authorList>
            <person name="Varghese N."/>
            <person name="Submissions S."/>
        </authorList>
    </citation>
    <scope>NUCLEOTIDE SEQUENCE [LARGE SCALE GENOMIC DNA]</scope>
    <source>
        <strain evidence="3">NLAE-zl-C134</strain>
    </source>
</reference>
<dbReference type="EMBL" id="UHJJ01000008">
    <property type="protein sequence ID" value="SUQ14850.1"/>
    <property type="molecule type" value="Genomic_DNA"/>
</dbReference>
<dbReference type="GO" id="GO:0016788">
    <property type="term" value="F:hydrolase activity, acting on ester bonds"/>
    <property type="evidence" value="ECO:0007669"/>
    <property type="project" value="InterPro"/>
</dbReference>
<sequence length="49" mass="5897">MEIWRDIHGYEGVYQVGNLGRVKCFERIDKRNHIRPGILLKIKTKRMDI</sequence>
<gene>
    <name evidence="2" type="ORF">SAMN05216529_10875</name>
</gene>
<evidence type="ECO:0000313" key="3">
    <source>
        <dbReference type="Proteomes" id="UP000254051"/>
    </source>
</evidence>
<dbReference type="Pfam" id="PF07463">
    <property type="entry name" value="NUMOD4"/>
    <property type="match status" value="1"/>
</dbReference>
<proteinExistence type="predicted"/>
<dbReference type="Proteomes" id="UP000254051">
    <property type="component" value="Unassembled WGS sequence"/>
</dbReference>
<keyword evidence="3" id="KW-1185">Reference proteome</keyword>
<evidence type="ECO:0000259" key="1">
    <source>
        <dbReference type="Pfam" id="PF07463"/>
    </source>
</evidence>
<dbReference type="InterPro" id="IPR010902">
    <property type="entry name" value="NUMOD4"/>
</dbReference>
<organism evidence="2 3">
    <name type="scientific">Faecalicatena contorta</name>
    <dbReference type="NCBI Taxonomy" id="39482"/>
    <lineage>
        <taxon>Bacteria</taxon>
        <taxon>Bacillati</taxon>
        <taxon>Bacillota</taxon>
        <taxon>Clostridia</taxon>
        <taxon>Lachnospirales</taxon>
        <taxon>Lachnospiraceae</taxon>
        <taxon>Faecalicatena</taxon>
    </lineage>
</organism>
<dbReference type="RefSeq" id="WP_181392844.1">
    <property type="nucleotide sequence ID" value="NZ_QGDS01000008.1"/>
</dbReference>
<feature type="domain" description="NUMOD4" evidence="1">
    <location>
        <begin position="2"/>
        <end position="41"/>
    </location>
</feature>
<evidence type="ECO:0000313" key="2">
    <source>
        <dbReference type="EMBL" id="SUQ14850.1"/>
    </source>
</evidence>
<dbReference type="AlphaFoldDB" id="A0A315ZUH3"/>
<name>A0A315ZUH3_9FIRM</name>
<accession>A0A315ZUH3</accession>